<dbReference type="PANTHER" id="PTHR15337:SF11">
    <property type="entry name" value="THIOREDOXIN DOMAIN-CONTAINING PROTEIN"/>
    <property type="match status" value="1"/>
</dbReference>
<keyword evidence="2" id="KW-0676">Redox-active center</keyword>
<dbReference type="InterPro" id="IPR004879">
    <property type="entry name" value="Ssp411-like_TRX"/>
</dbReference>
<evidence type="ECO:0000313" key="5">
    <source>
        <dbReference type="Proteomes" id="UP000050454"/>
    </source>
</evidence>
<dbReference type="STRING" id="1605367.AFM12_13395"/>
<dbReference type="InterPro" id="IPR051099">
    <property type="entry name" value="AGR/TXD"/>
</dbReference>
<gene>
    <name evidence="4" type="ORF">AFM12_13395</name>
</gene>
<dbReference type="EMBL" id="LGTQ01000010">
    <property type="protein sequence ID" value="KPM47501.1"/>
    <property type="molecule type" value="Genomic_DNA"/>
</dbReference>
<dbReference type="Proteomes" id="UP000050454">
    <property type="component" value="Unassembled WGS sequence"/>
</dbReference>
<dbReference type="Gene3D" id="3.40.30.10">
    <property type="entry name" value="Glutaredoxin"/>
    <property type="match status" value="1"/>
</dbReference>
<accession>A0A0P7BZ73</accession>
<dbReference type="PATRIC" id="fig|1605367.3.peg.72"/>
<evidence type="ECO:0000313" key="4">
    <source>
        <dbReference type="EMBL" id="KPM47501.1"/>
    </source>
</evidence>
<keyword evidence="1" id="KW-0732">Signal</keyword>
<dbReference type="InterPro" id="IPR036249">
    <property type="entry name" value="Thioredoxin-like_sf"/>
</dbReference>
<reference evidence="4 5" key="1">
    <citation type="submission" date="2015-07" db="EMBL/GenBank/DDBJ databases">
        <title>The draft genome sequence of Leadbetterella sp. JN14-9.</title>
        <authorList>
            <person name="Liu Y."/>
            <person name="Du J."/>
            <person name="Shao Z."/>
        </authorList>
    </citation>
    <scope>NUCLEOTIDE SEQUENCE [LARGE SCALE GENOMIC DNA]</scope>
    <source>
        <strain evidence="4 5">JN14-9</strain>
    </source>
</reference>
<dbReference type="Pfam" id="PF03190">
    <property type="entry name" value="Thioredox_DsbH"/>
    <property type="match status" value="1"/>
</dbReference>
<sequence length="188" mass="21647">MIKKTFAFALTVVVFAIGSSFKCLEERPTTEGINWMSIEEAFAATQKNPKKTIIDVYTNWCGWCKVMDKKTFTNPEVVKYVNENYYAVKLNAESKEDIVIGNTTYKYNEQNRANDIAVALLQGKMSYPSMVYLDEQFNMIQPIPGYLEARQFHEIITFIGDDYHKKETFDAYKAGTYKKNFSEALVSL</sequence>
<dbReference type="PROSITE" id="PS00194">
    <property type="entry name" value="THIOREDOXIN_1"/>
    <property type="match status" value="1"/>
</dbReference>
<organism evidence="4 5">
    <name type="scientific">Jiulongibacter sediminis</name>
    <dbReference type="NCBI Taxonomy" id="1605367"/>
    <lineage>
        <taxon>Bacteria</taxon>
        <taxon>Pseudomonadati</taxon>
        <taxon>Bacteroidota</taxon>
        <taxon>Cytophagia</taxon>
        <taxon>Cytophagales</taxon>
        <taxon>Leadbetterellaceae</taxon>
        <taxon>Jiulongibacter</taxon>
    </lineage>
</organism>
<evidence type="ECO:0000256" key="1">
    <source>
        <dbReference type="ARBA" id="ARBA00022729"/>
    </source>
</evidence>
<dbReference type="OrthoDB" id="9811036at2"/>
<evidence type="ECO:0000256" key="2">
    <source>
        <dbReference type="ARBA" id="ARBA00023284"/>
    </source>
</evidence>
<dbReference type="RefSeq" id="WP_055149072.1">
    <property type="nucleotide sequence ID" value="NZ_JXSZ01000010.1"/>
</dbReference>
<name>A0A0P7BZ73_9BACT</name>
<keyword evidence="5" id="KW-1185">Reference proteome</keyword>
<protein>
    <submittedName>
        <fullName evidence="4">Thioredoxin</fullName>
    </submittedName>
</protein>
<evidence type="ECO:0000259" key="3">
    <source>
        <dbReference type="Pfam" id="PF03190"/>
    </source>
</evidence>
<dbReference type="PANTHER" id="PTHR15337">
    <property type="entry name" value="ANTERIOR GRADIENT PROTEIN-RELATED"/>
    <property type="match status" value="1"/>
</dbReference>
<proteinExistence type="predicted"/>
<dbReference type="InterPro" id="IPR017937">
    <property type="entry name" value="Thioredoxin_CS"/>
</dbReference>
<dbReference type="SUPFAM" id="SSF52833">
    <property type="entry name" value="Thioredoxin-like"/>
    <property type="match status" value="1"/>
</dbReference>
<feature type="domain" description="Spermatogenesis-associated protein 20-like TRX" evidence="3">
    <location>
        <begin position="31"/>
        <end position="99"/>
    </location>
</feature>
<comment type="caution">
    <text evidence="4">The sequence shown here is derived from an EMBL/GenBank/DDBJ whole genome shotgun (WGS) entry which is preliminary data.</text>
</comment>
<dbReference type="AlphaFoldDB" id="A0A0P7BZ73"/>